<dbReference type="Pfam" id="PF11412">
    <property type="entry name" value="DsbD_N"/>
    <property type="match status" value="1"/>
</dbReference>
<dbReference type="InterPro" id="IPR035671">
    <property type="entry name" value="DsbD_gamma"/>
</dbReference>
<organism evidence="9 10">
    <name type="scientific">Methylobacterium crusticola</name>
    <dbReference type="NCBI Taxonomy" id="1697972"/>
    <lineage>
        <taxon>Bacteria</taxon>
        <taxon>Pseudomonadati</taxon>
        <taxon>Pseudomonadota</taxon>
        <taxon>Alphaproteobacteria</taxon>
        <taxon>Hyphomicrobiales</taxon>
        <taxon>Methylobacteriaceae</taxon>
        <taxon>Methylobacterium</taxon>
    </lineage>
</organism>
<proteinExistence type="predicted"/>
<dbReference type="InterPro" id="IPR003834">
    <property type="entry name" value="Cyt_c_assmbl_TM_dom"/>
</dbReference>
<keyword evidence="2" id="KW-1003">Cell membrane</keyword>
<reference evidence="9" key="2">
    <citation type="submission" date="2021-08" db="EMBL/GenBank/DDBJ databases">
        <authorList>
            <person name="Tani A."/>
            <person name="Ola A."/>
            <person name="Ogura Y."/>
            <person name="Katsura K."/>
            <person name="Hayashi T."/>
        </authorList>
    </citation>
    <scope>NUCLEOTIDE SEQUENCE</scope>
    <source>
        <strain evidence="9">KCTC 52305</strain>
    </source>
</reference>
<feature type="domain" description="Thioredoxin" evidence="8">
    <location>
        <begin position="593"/>
        <end position="733"/>
    </location>
</feature>
<name>A0ABQ4QYX6_9HYPH</name>
<dbReference type="CDD" id="cd02953">
    <property type="entry name" value="DsbDgamma"/>
    <property type="match status" value="1"/>
</dbReference>
<keyword evidence="6 7" id="KW-0472">Membrane</keyword>
<evidence type="ECO:0000259" key="8">
    <source>
        <dbReference type="PROSITE" id="PS51352"/>
    </source>
</evidence>
<accession>A0ABQ4QYX6</accession>
<feature type="transmembrane region" description="Helical" evidence="7">
    <location>
        <begin position="587"/>
        <end position="607"/>
    </location>
</feature>
<dbReference type="PANTHER" id="PTHR32234">
    <property type="entry name" value="THIOL:DISULFIDE INTERCHANGE PROTEIN DSBD"/>
    <property type="match status" value="1"/>
</dbReference>
<evidence type="ECO:0000256" key="7">
    <source>
        <dbReference type="SAM" id="Phobius"/>
    </source>
</evidence>
<feature type="transmembrane region" description="Helical" evidence="7">
    <location>
        <begin position="556"/>
        <end position="575"/>
    </location>
</feature>
<dbReference type="InterPro" id="IPR013766">
    <property type="entry name" value="Thioredoxin_domain"/>
</dbReference>
<sequence length="744" mass="76368">MRQLLRTTLSPEAGNALTGAVPVVLRRAPVALAALLAAAGAAAAQAPRPSKYADLVRAELVAEPGALAPGQPFAVGLRLTMKPGWHVYWRNPGDSGLPPEIAWSLPAGYAAGPVAWPAPERIPVADLMNFGYEGDVLLTATVTPPAALGAGPVALRAKVSYLACERECVPGEASVAATLPVAGPGASVRPDPRTRDLFGAARARLPAPSPWPSRVTREGDALTLHLDAPGLRPEAIRDVAFFPYSETAIEHAAPQTATVDAAGLHVALTRSSQAPPGEPAWRLDGVLTLTEETGGGPVRRALALGEEPAAPAQPDPARPAPPAPAADAPEGLWQAALLAFLGGLLLNLMPCVFPVLSIKVLSLVRHSGESPGRVRLHGLAYAGGVMATFLGLAAILIGLRAGGARVGWGFQLQSPLVVACLAYGLFAMALSLSGVVPIGTRAAGLGDGLTRRAGLQGSFFTGVLATLVATPCTAPFMGAAVGFALTQGAATGLAVFAALGLGLALPFCALAAWPAALRRLPRPGAWMEILKGLLAFPLYATVAWLVWVLSQQVGPGGLLAALIGLVLVGFCAWVLERARDAGPAGRRIAQGAALAGLVALGATLPGLEGDRAGPAAAVAGGPEPFSQARLDALLGERRPVFVNMTAAWCITCQVNERAALAGAAVRAGFRAHDVTYLKGDWTRRDPEITRVLEAHGRSGVPLYLLYDGRGAVAVLPQILTEATVRDALAALPAADPERRAAAAD</sequence>
<dbReference type="Pfam" id="PF13899">
    <property type="entry name" value="Thioredoxin_7"/>
    <property type="match status" value="1"/>
</dbReference>
<dbReference type="Proteomes" id="UP001055167">
    <property type="component" value="Unassembled WGS sequence"/>
</dbReference>
<protein>
    <submittedName>
        <fullName evidence="9">Thiol:disulfide interchange protein DsbD</fullName>
    </submittedName>
</protein>
<feature type="transmembrane region" description="Helical" evidence="7">
    <location>
        <begin position="529"/>
        <end position="550"/>
    </location>
</feature>
<evidence type="ECO:0000313" key="9">
    <source>
        <dbReference type="EMBL" id="GJD50075.1"/>
    </source>
</evidence>
<dbReference type="Gene3D" id="3.40.30.10">
    <property type="entry name" value="Glutaredoxin"/>
    <property type="match status" value="1"/>
</dbReference>
<evidence type="ECO:0000313" key="10">
    <source>
        <dbReference type="Proteomes" id="UP001055167"/>
    </source>
</evidence>
<feature type="transmembrane region" description="Helical" evidence="7">
    <location>
        <begin position="332"/>
        <end position="358"/>
    </location>
</feature>
<evidence type="ECO:0000256" key="5">
    <source>
        <dbReference type="ARBA" id="ARBA00022989"/>
    </source>
</evidence>
<keyword evidence="5 7" id="KW-1133">Transmembrane helix</keyword>
<feature type="transmembrane region" description="Helical" evidence="7">
    <location>
        <begin position="416"/>
        <end position="438"/>
    </location>
</feature>
<evidence type="ECO:0000256" key="2">
    <source>
        <dbReference type="ARBA" id="ARBA00022475"/>
    </source>
</evidence>
<keyword evidence="3 7" id="KW-0812">Transmembrane</keyword>
<evidence type="ECO:0000256" key="3">
    <source>
        <dbReference type="ARBA" id="ARBA00022692"/>
    </source>
</evidence>
<dbReference type="SUPFAM" id="SSF52833">
    <property type="entry name" value="Thioredoxin-like"/>
    <property type="match status" value="1"/>
</dbReference>
<feature type="transmembrane region" description="Helical" evidence="7">
    <location>
        <begin position="459"/>
        <end position="485"/>
    </location>
</feature>
<reference evidence="9" key="1">
    <citation type="journal article" date="2021" name="Front. Microbiol.">
        <title>Comprehensive Comparative Genomics and Phenotyping of Methylobacterium Species.</title>
        <authorList>
            <person name="Alessa O."/>
            <person name="Ogura Y."/>
            <person name="Fujitani Y."/>
            <person name="Takami H."/>
            <person name="Hayashi T."/>
            <person name="Sahin N."/>
            <person name="Tani A."/>
        </authorList>
    </citation>
    <scope>NUCLEOTIDE SEQUENCE</scope>
    <source>
        <strain evidence="9">KCTC 52305</strain>
    </source>
</reference>
<comment type="caution">
    <text evidence="9">The sequence shown here is derived from an EMBL/GenBank/DDBJ whole genome shotgun (WGS) entry which is preliminary data.</text>
</comment>
<evidence type="ECO:0000256" key="6">
    <source>
        <dbReference type="ARBA" id="ARBA00023136"/>
    </source>
</evidence>
<feature type="transmembrane region" description="Helical" evidence="7">
    <location>
        <begin position="491"/>
        <end position="517"/>
    </location>
</feature>
<dbReference type="InterPro" id="IPR028250">
    <property type="entry name" value="DsbDN"/>
</dbReference>
<dbReference type="PANTHER" id="PTHR32234:SF3">
    <property type="entry name" value="SUPPRESSION OF COPPER SENSITIVITY PROTEIN"/>
    <property type="match status" value="1"/>
</dbReference>
<dbReference type="PROSITE" id="PS51352">
    <property type="entry name" value="THIOREDOXIN_2"/>
    <property type="match status" value="1"/>
</dbReference>
<gene>
    <name evidence="9" type="primary">dsbD</name>
    <name evidence="9" type="ORF">OPKNFCMD_2811</name>
</gene>
<keyword evidence="10" id="KW-1185">Reference proteome</keyword>
<feature type="transmembrane region" description="Helical" evidence="7">
    <location>
        <begin position="379"/>
        <end position="401"/>
    </location>
</feature>
<dbReference type="Pfam" id="PF02683">
    <property type="entry name" value="DsbD_TM"/>
    <property type="match status" value="1"/>
</dbReference>
<evidence type="ECO:0000256" key="4">
    <source>
        <dbReference type="ARBA" id="ARBA00022748"/>
    </source>
</evidence>
<keyword evidence="4" id="KW-0201">Cytochrome c-type biogenesis</keyword>
<dbReference type="InterPro" id="IPR036249">
    <property type="entry name" value="Thioredoxin-like_sf"/>
</dbReference>
<dbReference type="EMBL" id="BPQH01000008">
    <property type="protein sequence ID" value="GJD50075.1"/>
    <property type="molecule type" value="Genomic_DNA"/>
</dbReference>
<evidence type="ECO:0000256" key="1">
    <source>
        <dbReference type="ARBA" id="ARBA00004651"/>
    </source>
</evidence>
<comment type="subcellular location">
    <subcellularLocation>
        <location evidence="1">Cell membrane</location>
        <topology evidence="1">Multi-pass membrane protein</topology>
    </subcellularLocation>
</comment>